<dbReference type="Proteomes" id="UP000275385">
    <property type="component" value="Unassembled WGS sequence"/>
</dbReference>
<gene>
    <name evidence="3" type="ORF">DL546_008267</name>
</gene>
<dbReference type="Gene3D" id="3.60.10.10">
    <property type="entry name" value="Endonuclease/exonuclease/phosphatase"/>
    <property type="match status" value="1"/>
</dbReference>
<evidence type="ECO:0000256" key="1">
    <source>
        <dbReference type="SAM" id="SignalP"/>
    </source>
</evidence>
<evidence type="ECO:0000259" key="2">
    <source>
        <dbReference type="Pfam" id="PF03372"/>
    </source>
</evidence>
<comment type="caution">
    <text evidence="3">The sequence shown here is derived from an EMBL/GenBank/DDBJ whole genome shotgun (WGS) entry which is preliminary data.</text>
</comment>
<keyword evidence="1" id="KW-0732">Signal</keyword>
<proteinExistence type="predicted"/>
<dbReference type="PANTHER" id="PTHR42834">
    <property type="entry name" value="ENDONUCLEASE/EXONUCLEASE/PHOSPHATASE FAMILY PROTEIN (AFU_ORTHOLOGUE AFUA_3G09210)"/>
    <property type="match status" value="1"/>
</dbReference>
<dbReference type="GO" id="GO:0003824">
    <property type="term" value="F:catalytic activity"/>
    <property type="evidence" value="ECO:0007669"/>
    <property type="project" value="InterPro"/>
</dbReference>
<reference evidence="3 4" key="1">
    <citation type="submission" date="2018-08" db="EMBL/GenBank/DDBJ databases">
        <title>Draft genome of the lignicolous fungus Coniochaeta pulveracea.</title>
        <authorList>
            <person name="Borstlap C.J."/>
            <person name="De Witt R.N."/>
            <person name="Botha A."/>
            <person name="Volschenk H."/>
        </authorList>
    </citation>
    <scope>NUCLEOTIDE SEQUENCE [LARGE SCALE GENOMIC DNA]</scope>
    <source>
        <strain evidence="3 4">CAB683</strain>
    </source>
</reference>
<dbReference type="AlphaFoldDB" id="A0A420YMP6"/>
<dbReference type="Pfam" id="PF03372">
    <property type="entry name" value="Exo_endo_phos"/>
    <property type="match status" value="1"/>
</dbReference>
<protein>
    <recommendedName>
        <fullName evidence="2">Endonuclease/exonuclease/phosphatase domain-containing protein</fullName>
    </recommendedName>
</protein>
<feature type="signal peptide" evidence="1">
    <location>
        <begin position="1"/>
        <end position="18"/>
    </location>
</feature>
<accession>A0A420YMP6</accession>
<dbReference type="InterPro" id="IPR036691">
    <property type="entry name" value="Endo/exonu/phosph_ase_sf"/>
</dbReference>
<evidence type="ECO:0000313" key="4">
    <source>
        <dbReference type="Proteomes" id="UP000275385"/>
    </source>
</evidence>
<dbReference type="SUPFAM" id="SSF56219">
    <property type="entry name" value="DNase I-like"/>
    <property type="match status" value="1"/>
</dbReference>
<dbReference type="PANTHER" id="PTHR42834:SF1">
    <property type="entry name" value="ENDONUCLEASE_EXONUCLEASE_PHOSPHATASE FAMILY PROTEIN (AFU_ORTHOLOGUE AFUA_3G09210)"/>
    <property type="match status" value="1"/>
</dbReference>
<dbReference type="EMBL" id="QVQW01000002">
    <property type="protein sequence ID" value="RKU49150.1"/>
    <property type="molecule type" value="Genomic_DNA"/>
</dbReference>
<keyword evidence="4" id="KW-1185">Reference proteome</keyword>
<sequence>MMLRAASLLFTAIGVVKAVTIAEINGNKYLSSYSGQTVTGIKGLVTAKSSAGIWLRSTTPDDDARTSESLYLYSTAAAITNLTVGDIVTLDGKVSEYRSAATYLYLTELTTPKNVVKVSSGNKVTPLVIGQDTPTPPTTQYTSLDGGDVFGVPNGVANISTVNPVLDPATYGLDFWESLSGELVTIKAPTVVGRPNSYRETWVVGGNWAATGRNAHGGITMSDKDGNPETIIIGTPLDGTKNPTTAKMGDQVADITGIVQQQYGYYYLLPLTALTVTTPASATPIPVTFSSNKTCRAITVGDWNVENMAPTSSHISKVATHIVNTLGAPDIMFIQEIQDNSGPTDDGVVSANTTLTKLVSTIQSVGNITYSFIDIDPVNDQDGGQPGGNIRVAYLYRPDIISLYKPNPGSSTDANEVLPGPELKYNPGRLAPDSPAWNSTRKPLVAAWKAKGSKRPFFTVNVHWSSKGGGTSLQGDIRPPINGVEAAREAQAEVTSAFIAQILQQDPAAPVIAAGDFNEFEFVQPVKTFEARSGLTDLDVVVGTKVEERYTYSYDMNAQALDHMMVSPALQRKTAKYEHIHINSWATTSGMVSDHDPSVALLNVCGC</sequence>
<name>A0A420YMP6_9PEZI</name>
<dbReference type="STRING" id="177199.A0A420YMP6"/>
<feature type="domain" description="Endonuclease/exonuclease/phosphatase" evidence="2">
    <location>
        <begin position="303"/>
        <end position="595"/>
    </location>
</feature>
<dbReference type="InterPro" id="IPR005135">
    <property type="entry name" value="Endo/exonuclease/phosphatase"/>
</dbReference>
<dbReference type="CDD" id="cd04486">
    <property type="entry name" value="YhcR_OBF_like"/>
    <property type="match status" value="1"/>
</dbReference>
<organism evidence="3 4">
    <name type="scientific">Coniochaeta pulveracea</name>
    <dbReference type="NCBI Taxonomy" id="177199"/>
    <lineage>
        <taxon>Eukaryota</taxon>
        <taxon>Fungi</taxon>
        <taxon>Dikarya</taxon>
        <taxon>Ascomycota</taxon>
        <taxon>Pezizomycotina</taxon>
        <taxon>Sordariomycetes</taxon>
        <taxon>Sordariomycetidae</taxon>
        <taxon>Coniochaetales</taxon>
        <taxon>Coniochaetaceae</taxon>
        <taxon>Coniochaeta</taxon>
    </lineage>
</organism>
<evidence type="ECO:0000313" key="3">
    <source>
        <dbReference type="EMBL" id="RKU49150.1"/>
    </source>
</evidence>
<feature type="chain" id="PRO_5019478293" description="Endonuclease/exonuclease/phosphatase domain-containing protein" evidence="1">
    <location>
        <begin position="19"/>
        <end position="607"/>
    </location>
</feature>
<dbReference type="OrthoDB" id="47488at2759"/>